<keyword evidence="2" id="KW-1185">Reference proteome</keyword>
<dbReference type="EMBL" id="CP096203">
    <property type="protein sequence ID" value="UPQ77217.1"/>
    <property type="molecule type" value="Genomic_DNA"/>
</dbReference>
<organism evidence="1 2">
    <name type="scientific">Chryseobacterium nepalense</name>
    <dbReference type="NCBI Taxonomy" id="1854498"/>
    <lineage>
        <taxon>Bacteria</taxon>
        <taxon>Pseudomonadati</taxon>
        <taxon>Bacteroidota</taxon>
        <taxon>Flavobacteriia</taxon>
        <taxon>Flavobacteriales</taxon>
        <taxon>Weeksellaceae</taxon>
        <taxon>Chryseobacterium group</taxon>
        <taxon>Chryseobacterium</taxon>
    </lineage>
</organism>
<reference evidence="1" key="1">
    <citation type="submission" date="2022-04" db="EMBL/GenBank/DDBJ databases">
        <title>Evolutionary, genomic, and biogeographic characterization of Chryseobacterium nepalense represented by a plastic-degrading bacterium AC3.</title>
        <authorList>
            <person name="Yin Z."/>
            <person name="Liu X."/>
            <person name="Wang D."/>
            <person name="Xie Z."/>
        </authorList>
    </citation>
    <scope>NUCLEOTIDE SEQUENCE</scope>
    <source>
        <strain evidence="1">AC3</strain>
    </source>
</reference>
<dbReference type="Proteomes" id="UP000830552">
    <property type="component" value="Chromosome"/>
</dbReference>
<name>A0ABY4K8V7_9FLAO</name>
<evidence type="ECO:0000313" key="2">
    <source>
        <dbReference type="Proteomes" id="UP000830552"/>
    </source>
</evidence>
<sequence>MIKKILLLLFSLIIISVAFNYYIEKKLSTAFSEIEPENLQYLEHHSNINFYTHGLENIGENLQHELLKMGMHNCKLEVRRDYVYFFQNKAVNISNDKKCLRIDVDYNFVTSVFSITGFQTCN</sequence>
<accession>A0ABY4K8V7</accession>
<proteinExistence type="predicted"/>
<evidence type="ECO:0000313" key="1">
    <source>
        <dbReference type="EMBL" id="UPQ77217.1"/>
    </source>
</evidence>
<gene>
    <name evidence="1" type="ORF">M0D58_06580</name>
</gene>
<dbReference type="RefSeq" id="WP_248394441.1">
    <property type="nucleotide sequence ID" value="NZ_CP096203.1"/>
</dbReference>
<protein>
    <submittedName>
        <fullName evidence="1">Uncharacterized protein</fullName>
    </submittedName>
</protein>